<reference evidence="1 2" key="1">
    <citation type="submission" date="2020-10" db="EMBL/GenBank/DDBJ databases">
        <title>Thermofilum lucidum 3507LT sp. nov. a novel member of Thermofilaceae family isolated from Chile hot spring, and proposal of description order Thermofilales.</title>
        <authorList>
            <person name="Zayulina K.S."/>
            <person name="Elcheninov A.G."/>
            <person name="Toshchakov S.V."/>
            <person name="Kublanov I.V."/>
        </authorList>
    </citation>
    <scope>NUCLEOTIDE SEQUENCE [LARGE SCALE GENOMIC DNA]</scope>
    <source>
        <strain evidence="1 2">3507LT</strain>
    </source>
</reference>
<organism evidence="1 2">
    <name type="scientific">Infirmifilum lucidum</name>
    <dbReference type="NCBI Taxonomy" id="2776706"/>
    <lineage>
        <taxon>Archaea</taxon>
        <taxon>Thermoproteota</taxon>
        <taxon>Thermoprotei</taxon>
        <taxon>Thermofilales</taxon>
        <taxon>Thermofilaceae</taxon>
        <taxon>Infirmifilum</taxon>
    </lineage>
</organism>
<dbReference type="GO" id="GO:0005829">
    <property type="term" value="C:cytosol"/>
    <property type="evidence" value="ECO:0007669"/>
    <property type="project" value="TreeGrafter"/>
</dbReference>
<dbReference type="SUPFAM" id="SSF144020">
    <property type="entry name" value="FdhE-like"/>
    <property type="match status" value="1"/>
</dbReference>
<dbReference type="Gene3D" id="3.90.1670.10">
    <property type="entry name" value="FdhE-like domain"/>
    <property type="match status" value="1"/>
</dbReference>
<dbReference type="InterPro" id="IPR006452">
    <property type="entry name" value="Formate_DH_accessory"/>
</dbReference>
<keyword evidence="2" id="KW-1185">Reference proteome</keyword>
<dbReference type="AlphaFoldDB" id="A0A7L9FFQ4"/>
<evidence type="ECO:0000313" key="1">
    <source>
        <dbReference type="EMBL" id="QOJ78569.1"/>
    </source>
</evidence>
<evidence type="ECO:0000313" key="2">
    <source>
        <dbReference type="Proteomes" id="UP000594121"/>
    </source>
</evidence>
<dbReference type="RefSeq" id="WP_192818541.1">
    <property type="nucleotide sequence ID" value="NZ_CP062310.1"/>
</dbReference>
<protein>
    <submittedName>
        <fullName evidence="1">Formate dehydrogenase accessory protein FdhE</fullName>
    </submittedName>
</protein>
<dbReference type="CDD" id="cd16341">
    <property type="entry name" value="FdhE"/>
    <property type="match status" value="1"/>
</dbReference>
<dbReference type="KEGG" id="thel:IG193_07375"/>
<gene>
    <name evidence="1" type="ORF">IG193_07375</name>
</gene>
<dbReference type="PANTHER" id="PTHR37689:SF1">
    <property type="entry name" value="PROTEIN FDHE"/>
    <property type="match status" value="1"/>
</dbReference>
<dbReference type="InterPro" id="IPR024064">
    <property type="entry name" value="FdhE-like_sf"/>
</dbReference>
<name>A0A7L9FFQ4_9CREN</name>
<dbReference type="GO" id="GO:0008199">
    <property type="term" value="F:ferric iron binding"/>
    <property type="evidence" value="ECO:0007669"/>
    <property type="project" value="TreeGrafter"/>
</dbReference>
<sequence length="284" mass="31722">MQSEDLVGKARKIYKDIPIDPSSLETYVKLMQLQEDLQKAFEGKYSNVDVESINSTLREGKPAFLAVNLDLDEEELGEAMLKITELLKSELPDLTGSLEKLEEAWKSRKLSLVDLGNSLLAGNVDYAHRKAEELGVDHEVLEAVSAWVMQVLFQALASQLSGKLDFTTWSLGRCPVCGGSTRLEFIEPDGSARLKCQFCGTEWGFPTDKCPYCGNERGEAVTSIPVERDGRFVLNVCHVCGRYWKVVDERVAGQEIPRRLYDLWTFKLDLIASGEKLPPAGQSE</sequence>
<accession>A0A7L9FFQ4</accession>
<dbReference type="GeneID" id="59149705"/>
<dbReference type="GO" id="GO:0051604">
    <property type="term" value="P:protein maturation"/>
    <property type="evidence" value="ECO:0007669"/>
    <property type="project" value="TreeGrafter"/>
</dbReference>
<dbReference type="PANTHER" id="PTHR37689">
    <property type="entry name" value="PROTEIN FDHE"/>
    <property type="match status" value="1"/>
</dbReference>
<dbReference type="EMBL" id="CP062310">
    <property type="protein sequence ID" value="QOJ78569.1"/>
    <property type="molecule type" value="Genomic_DNA"/>
</dbReference>
<dbReference type="Proteomes" id="UP000594121">
    <property type="component" value="Chromosome"/>
</dbReference>
<proteinExistence type="predicted"/>
<dbReference type="InParanoid" id="A0A7L9FFQ4"/>